<accession>A0A915CYF3</accession>
<organism evidence="2 3">
    <name type="scientific">Ditylenchus dipsaci</name>
    <dbReference type="NCBI Taxonomy" id="166011"/>
    <lineage>
        <taxon>Eukaryota</taxon>
        <taxon>Metazoa</taxon>
        <taxon>Ecdysozoa</taxon>
        <taxon>Nematoda</taxon>
        <taxon>Chromadorea</taxon>
        <taxon>Rhabditida</taxon>
        <taxon>Tylenchina</taxon>
        <taxon>Tylenchomorpha</taxon>
        <taxon>Sphaerularioidea</taxon>
        <taxon>Anguinidae</taxon>
        <taxon>Anguininae</taxon>
        <taxon>Ditylenchus</taxon>
    </lineage>
</organism>
<keyword evidence="2" id="KW-1185">Reference proteome</keyword>
<feature type="compositionally biased region" description="Polar residues" evidence="1">
    <location>
        <begin position="299"/>
        <end position="330"/>
    </location>
</feature>
<proteinExistence type="predicted"/>
<evidence type="ECO:0000313" key="3">
    <source>
        <dbReference type="WBParaSite" id="jg13599"/>
    </source>
</evidence>
<name>A0A915CYF3_9BILA</name>
<feature type="compositionally biased region" description="Polar residues" evidence="1">
    <location>
        <begin position="345"/>
        <end position="367"/>
    </location>
</feature>
<evidence type="ECO:0000313" key="2">
    <source>
        <dbReference type="Proteomes" id="UP000887574"/>
    </source>
</evidence>
<feature type="region of interest" description="Disordered" evidence="1">
    <location>
        <begin position="299"/>
        <end position="367"/>
    </location>
</feature>
<reference evidence="3" key="1">
    <citation type="submission" date="2022-11" db="UniProtKB">
        <authorList>
            <consortium name="WormBaseParasite"/>
        </authorList>
    </citation>
    <scope>IDENTIFICATION</scope>
</reference>
<protein>
    <submittedName>
        <fullName evidence="3">Uncharacterized protein</fullName>
    </submittedName>
</protein>
<dbReference type="AlphaFoldDB" id="A0A915CYF3"/>
<sequence length="452" mass="48042">MLSPTRLTGRERVSVKVGRLLTDPVVQSAERWACLNCSHSQPNKFLLDEDEWYMEEFFRQVSLALKEDVNKFCIVDHNMKPKQVRKTEDHFALMLLWAVKMGHPSNGANVPTATSPDPRHTTSTCGICRPPTSKHWVGPPPPPPMQRQPPLYTMTAATCEGAALAAAAAAAAGYHVSFGLDCWPQPMESSGIGGSSATTSLPPGLPAGIAAAINGGHDLFVHIHPGDAISLAVGNEIQHIAGPATIRMVSQSSTPPSAIPMSVPQGHVVQQLLDRQPHYNVARWSQPYVQHCLGSPAMASTSSRVSTTGSQQGPPSKTSINLRSGATTPSHKFPAQQMSAGGGPSNQQPQRGRHNNGNSPKSVSPTLQPSVEMADQNIAYQSGLSATPQRNWCSPPNIIHPSNLNAPANPMSGAYISPNNALLNTAYMPAASATAKGIVLVQEGQLESCIQS</sequence>
<evidence type="ECO:0000256" key="1">
    <source>
        <dbReference type="SAM" id="MobiDB-lite"/>
    </source>
</evidence>
<dbReference type="WBParaSite" id="jg13599">
    <property type="protein sequence ID" value="jg13599"/>
    <property type="gene ID" value="jg13599"/>
</dbReference>
<dbReference type="Proteomes" id="UP000887574">
    <property type="component" value="Unplaced"/>
</dbReference>